<dbReference type="Proteomes" id="UP000295668">
    <property type="component" value="Unassembled WGS sequence"/>
</dbReference>
<evidence type="ECO:0000313" key="3">
    <source>
        <dbReference type="Proteomes" id="UP000295668"/>
    </source>
</evidence>
<proteinExistence type="predicted"/>
<dbReference type="AlphaFoldDB" id="A0A4V3A057"/>
<feature type="transmembrane region" description="Helical" evidence="1">
    <location>
        <begin position="40"/>
        <end position="58"/>
    </location>
</feature>
<evidence type="ECO:0000313" key="2">
    <source>
        <dbReference type="EMBL" id="TDG36313.1"/>
    </source>
</evidence>
<dbReference type="OrthoDB" id="773014at2"/>
<sequence>MRKILAVLCTILTVFAIKETVYLFLSKDADIIAQKTQLQITALSITIPLIILSLWLWSPKKKED</sequence>
<name>A0A4V3A057_9SPHI</name>
<keyword evidence="1" id="KW-1133">Transmembrane helix</keyword>
<protein>
    <submittedName>
        <fullName evidence="2">Uncharacterized protein</fullName>
    </submittedName>
</protein>
<reference evidence="2 3" key="1">
    <citation type="submission" date="2019-02" db="EMBL/GenBank/DDBJ databases">
        <title>Pedobacter sp. nov., a novel speices isolated from soil of pinguins habitat in Antarcitica.</title>
        <authorList>
            <person name="He R.-H."/>
        </authorList>
    </citation>
    <scope>NUCLEOTIDE SEQUENCE [LARGE SCALE GENOMIC DNA]</scope>
    <source>
        <strain evidence="2 3">E01020</strain>
    </source>
</reference>
<organism evidence="2 3">
    <name type="scientific">Pedobacter changchengzhani</name>
    <dbReference type="NCBI Taxonomy" id="2529274"/>
    <lineage>
        <taxon>Bacteria</taxon>
        <taxon>Pseudomonadati</taxon>
        <taxon>Bacteroidota</taxon>
        <taxon>Sphingobacteriia</taxon>
        <taxon>Sphingobacteriales</taxon>
        <taxon>Sphingobacteriaceae</taxon>
        <taxon>Pedobacter</taxon>
    </lineage>
</organism>
<accession>A0A4V3A057</accession>
<keyword evidence="1" id="KW-0472">Membrane</keyword>
<dbReference type="RefSeq" id="WP_133262043.1">
    <property type="nucleotide sequence ID" value="NZ_SJCY01000004.1"/>
</dbReference>
<gene>
    <name evidence="2" type="ORF">EZJ43_07235</name>
</gene>
<keyword evidence="3" id="KW-1185">Reference proteome</keyword>
<dbReference type="EMBL" id="SJCY01000004">
    <property type="protein sequence ID" value="TDG36313.1"/>
    <property type="molecule type" value="Genomic_DNA"/>
</dbReference>
<comment type="caution">
    <text evidence="2">The sequence shown here is derived from an EMBL/GenBank/DDBJ whole genome shotgun (WGS) entry which is preliminary data.</text>
</comment>
<evidence type="ECO:0000256" key="1">
    <source>
        <dbReference type="SAM" id="Phobius"/>
    </source>
</evidence>
<keyword evidence="1" id="KW-0812">Transmembrane</keyword>